<dbReference type="SUPFAM" id="SSF48350">
    <property type="entry name" value="GTPase activation domain, GAP"/>
    <property type="match status" value="1"/>
</dbReference>
<dbReference type="EMBL" id="JANBPU010000082">
    <property type="protein sequence ID" value="KAJ1917068.1"/>
    <property type="molecule type" value="Genomic_DNA"/>
</dbReference>
<dbReference type="SUPFAM" id="SSF52087">
    <property type="entry name" value="CRAL/TRIO domain"/>
    <property type="match status" value="1"/>
</dbReference>
<evidence type="ECO:0000259" key="2">
    <source>
        <dbReference type="PROSITE" id="PS50191"/>
    </source>
</evidence>
<feature type="region of interest" description="Disordered" evidence="1">
    <location>
        <begin position="563"/>
        <end position="586"/>
    </location>
</feature>
<feature type="compositionally biased region" description="Low complexity" evidence="1">
    <location>
        <begin position="434"/>
        <end position="443"/>
    </location>
</feature>
<evidence type="ECO:0000259" key="3">
    <source>
        <dbReference type="PROSITE" id="PS50238"/>
    </source>
</evidence>
<accession>A0A9W8DT00</accession>
<dbReference type="PROSITE" id="PS50238">
    <property type="entry name" value="RHOGAP"/>
    <property type="match status" value="1"/>
</dbReference>
<dbReference type="Proteomes" id="UP001150538">
    <property type="component" value="Unassembled WGS sequence"/>
</dbReference>
<name>A0A9W8DT00_9FUNG</name>
<dbReference type="AlphaFoldDB" id="A0A9W8DT00"/>
<feature type="domain" description="Rho-GAP" evidence="3">
    <location>
        <begin position="285"/>
        <end position="553"/>
    </location>
</feature>
<comment type="caution">
    <text evidence="4">The sequence shown here is derived from an EMBL/GenBank/DDBJ whole genome shotgun (WGS) entry which is preliminary data.</text>
</comment>
<dbReference type="InterPro" id="IPR036865">
    <property type="entry name" value="CRAL-TRIO_dom_sf"/>
</dbReference>
<feature type="region of interest" description="Disordered" evidence="1">
    <location>
        <begin position="392"/>
        <end position="443"/>
    </location>
</feature>
<dbReference type="InterPro" id="IPR000198">
    <property type="entry name" value="RhoGAP_dom"/>
</dbReference>
<dbReference type="GO" id="GO:0005737">
    <property type="term" value="C:cytoplasm"/>
    <property type="evidence" value="ECO:0007669"/>
    <property type="project" value="TreeGrafter"/>
</dbReference>
<feature type="region of interest" description="Disordered" evidence="1">
    <location>
        <begin position="1"/>
        <end position="51"/>
    </location>
</feature>
<feature type="region of interest" description="Disordered" evidence="1">
    <location>
        <begin position="225"/>
        <end position="278"/>
    </location>
</feature>
<dbReference type="CDD" id="cd00170">
    <property type="entry name" value="SEC14"/>
    <property type="match status" value="1"/>
</dbReference>
<dbReference type="InterPro" id="IPR008936">
    <property type="entry name" value="Rho_GTPase_activation_prot"/>
</dbReference>
<dbReference type="Gene3D" id="1.10.555.10">
    <property type="entry name" value="Rho GTPase activation protein"/>
    <property type="match status" value="1"/>
</dbReference>
<feature type="compositionally biased region" description="Low complexity" evidence="1">
    <location>
        <begin position="265"/>
        <end position="275"/>
    </location>
</feature>
<organism evidence="4 5">
    <name type="scientific">Mycoemilia scoparia</name>
    <dbReference type="NCBI Taxonomy" id="417184"/>
    <lineage>
        <taxon>Eukaryota</taxon>
        <taxon>Fungi</taxon>
        <taxon>Fungi incertae sedis</taxon>
        <taxon>Zoopagomycota</taxon>
        <taxon>Kickxellomycotina</taxon>
        <taxon>Kickxellomycetes</taxon>
        <taxon>Kickxellales</taxon>
        <taxon>Kickxellaceae</taxon>
        <taxon>Mycoemilia</taxon>
    </lineage>
</organism>
<feature type="compositionally biased region" description="Low complexity" evidence="1">
    <location>
        <begin position="225"/>
        <end position="234"/>
    </location>
</feature>
<feature type="domain" description="CRAL-TRIO" evidence="2">
    <location>
        <begin position="52"/>
        <end position="209"/>
    </location>
</feature>
<dbReference type="Pfam" id="PF13716">
    <property type="entry name" value="CRAL_TRIO_2"/>
    <property type="match status" value="1"/>
</dbReference>
<gene>
    <name evidence="4" type="ORF">H4219_003412</name>
</gene>
<keyword evidence="5" id="KW-1185">Reference proteome</keyword>
<evidence type="ECO:0000313" key="4">
    <source>
        <dbReference type="EMBL" id="KAJ1917068.1"/>
    </source>
</evidence>
<feature type="compositionally biased region" description="Low complexity" evidence="1">
    <location>
        <begin position="15"/>
        <end position="29"/>
    </location>
</feature>
<dbReference type="InterPro" id="IPR001251">
    <property type="entry name" value="CRAL-TRIO_dom"/>
</dbReference>
<dbReference type="PROSITE" id="PS50191">
    <property type="entry name" value="CRAL_TRIO"/>
    <property type="match status" value="1"/>
</dbReference>
<evidence type="ECO:0000313" key="5">
    <source>
        <dbReference type="Proteomes" id="UP001150538"/>
    </source>
</evidence>
<dbReference type="PANTHER" id="PTHR45808:SF2">
    <property type="entry name" value="RHO GTPASE-ACTIVATING PROTEIN 68F"/>
    <property type="match status" value="1"/>
</dbReference>
<reference evidence="4" key="1">
    <citation type="submission" date="2022-07" db="EMBL/GenBank/DDBJ databases">
        <title>Phylogenomic reconstructions and comparative analyses of Kickxellomycotina fungi.</title>
        <authorList>
            <person name="Reynolds N.K."/>
            <person name="Stajich J.E."/>
            <person name="Barry K."/>
            <person name="Grigoriev I.V."/>
            <person name="Crous P."/>
            <person name="Smith M.E."/>
        </authorList>
    </citation>
    <scope>NUCLEOTIDE SEQUENCE</scope>
    <source>
        <strain evidence="4">NBRC 100468</strain>
    </source>
</reference>
<dbReference type="Pfam" id="PF00620">
    <property type="entry name" value="RhoGAP"/>
    <property type="match status" value="2"/>
</dbReference>
<proteinExistence type="predicted"/>
<dbReference type="GO" id="GO:0007264">
    <property type="term" value="P:small GTPase-mediated signal transduction"/>
    <property type="evidence" value="ECO:0007669"/>
    <property type="project" value="TreeGrafter"/>
</dbReference>
<dbReference type="PANTHER" id="PTHR45808">
    <property type="entry name" value="RHO GTPASE-ACTIVATING PROTEIN 68F"/>
    <property type="match status" value="1"/>
</dbReference>
<dbReference type="Gene3D" id="3.40.525.10">
    <property type="entry name" value="CRAL-TRIO lipid binding domain"/>
    <property type="match status" value="1"/>
</dbReference>
<dbReference type="OrthoDB" id="19923at2759"/>
<evidence type="ECO:0000256" key="1">
    <source>
        <dbReference type="SAM" id="MobiDB-lite"/>
    </source>
</evidence>
<dbReference type="GO" id="GO:0005096">
    <property type="term" value="F:GTPase activator activity"/>
    <property type="evidence" value="ECO:0007669"/>
    <property type="project" value="TreeGrafter"/>
</dbReference>
<dbReference type="CDD" id="cd00159">
    <property type="entry name" value="RhoGAP"/>
    <property type="match status" value="1"/>
</dbReference>
<dbReference type="SMART" id="SM00324">
    <property type="entry name" value="RhoGAP"/>
    <property type="match status" value="1"/>
</dbReference>
<protein>
    <submittedName>
        <fullName evidence="4">Uncharacterized protein</fullName>
    </submittedName>
</protein>
<sequence>MEEGYLTRKGRRDNNNSNSNFSTTTISNTALNVTTANNKPGAEAEGGDGNGNDNDLTILVNQRLIYQAGVDFEGRPMFIFAVCNLPDPKKVNYNALLKAILERVGELLEGDDYSLVLFSSGAKYQPGWKWVLSAYYGLDYKIKKNLKALYVVHPLWWTKLFFSVMGRVISPKFFRKIVWIDNLSKLMLLVPVHQISIPAEVLAHNKKIGPNNALFPSFTAEAASSASRNNKSKNIMAEGKEATNPTTTTKNGNADADDDDEKDNNNNNNTDAGKNSSSNSIVFGATVSQLMKSTSEEIRLHPVAVQLMRFIYQNGLDVEGIFRRSPASTQIKEAKAKYNSGQQQQVLLDESVGENGGVHLAALLLKLLFKEQPEPIFGPKVVALLSGLPKSNNTNNRGDGGHGIANIETSDSTPEVDSDDGSGQDVGPPNDTGSSSKVAAAAASPTRSSAAHLVKLRTLYTSNTILPAFSGEPLMLLTCLFALLNRIARHNDDTQQSKMSPHNLAIVWAPNLYWTDDPLSDINMYTASGSSNSSSNTLGSLLVLLIDHFDMVFESTLVEKFGYEPSSSPESNSNNNNNNNNDGRSVDPALWVINHLESLRFINTTAAGGSDDN</sequence>
<feature type="compositionally biased region" description="Low complexity" evidence="1">
    <location>
        <begin position="564"/>
        <end position="581"/>
    </location>
</feature>